<evidence type="ECO:0000256" key="3">
    <source>
        <dbReference type="ARBA" id="ARBA00022516"/>
    </source>
</evidence>
<evidence type="ECO:0000256" key="2">
    <source>
        <dbReference type="ARBA" id="ARBA00010101"/>
    </source>
</evidence>
<evidence type="ECO:0000256" key="7">
    <source>
        <dbReference type="ARBA" id="ARBA00023209"/>
    </source>
</evidence>
<keyword evidence="14" id="KW-1185">Reference proteome</keyword>
<accession>A0A0C2JPV8</accession>
<feature type="domain" description="Cytidyltransferase-like" evidence="12">
    <location>
        <begin position="177"/>
        <end position="258"/>
    </location>
</feature>
<comment type="pathway">
    <text evidence="1">Lipid metabolism.</text>
</comment>
<evidence type="ECO:0000256" key="8">
    <source>
        <dbReference type="ARBA" id="ARBA00023264"/>
    </source>
</evidence>
<dbReference type="GO" id="GO:0004306">
    <property type="term" value="F:ethanolamine-phosphate cytidylyltransferase activity"/>
    <property type="evidence" value="ECO:0007669"/>
    <property type="project" value="UniProtKB-EC"/>
</dbReference>
<keyword evidence="8" id="KW-1208">Phospholipid metabolism</keyword>
<dbReference type="OrthoDB" id="40021at2759"/>
<protein>
    <recommendedName>
        <fullName evidence="10">ethanolamine-phosphate cytidylyltransferase</fullName>
        <ecNumber evidence="10">2.7.7.14</ecNumber>
    </recommendedName>
    <alternativeName>
        <fullName evidence="11">CTP:phosphoethanolamine cytidylyltransferase</fullName>
    </alternativeName>
</protein>
<dbReference type="UniPathway" id="UPA00558">
    <property type="reaction ID" value="UER00742"/>
</dbReference>
<evidence type="ECO:0000256" key="4">
    <source>
        <dbReference type="ARBA" id="ARBA00022679"/>
    </source>
</evidence>
<dbReference type="NCBIfam" id="TIGR00125">
    <property type="entry name" value="cyt_tran_rel"/>
    <property type="match status" value="1"/>
</dbReference>
<keyword evidence="6" id="KW-0443">Lipid metabolism</keyword>
<sequence length="261" mass="30085">MLENPKNVWVDGCFDLINYGHIILIDLAGSYGENVIVGILSDEEIFKNKRLPILQMQERRAILEAIRGVSQVVCDVPYVTSLEWMDRYNCEWCLHGDDHVLGADGEDPYEHIKKANRFKALQRTGCISTTDIISRILYPEKREHIISKSYKNMIRDKFSSYIHRSPTIANPDQKISYIGGRFDLLHPFLINYFRKIKGQNYLIVGIIGDAEIKKKSPQLPLLCSYERGLAMMACKYVDRVIFDAPLKLTSEFINLHNVRSD</sequence>
<evidence type="ECO:0000256" key="6">
    <source>
        <dbReference type="ARBA" id="ARBA00023098"/>
    </source>
</evidence>
<dbReference type="AlphaFoldDB" id="A0A0C2JPV8"/>
<reference evidence="13 14" key="1">
    <citation type="journal article" date="2014" name="Genome Biol. Evol.">
        <title>The genome of the myxosporean Thelohanellus kitauei shows adaptations to nutrient acquisition within its fish host.</title>
        <authorList>
            <person name="Yang Y."/>
            <person name="Xiong J."/>
            <person name="Zhou Z."/>
            <person name="Huo F."/>
            <person name="Miao W."/>
            <person name="Ran C."/>
            <person name="Liu Y."/>
            <person name="Zhang J."/>
            <person name="Feng J."/>
            <person name="Wang M."/>
            <person name="Wang M."/>
            <person name="Wang L."/>
            <person name="Yao B."/>
        </authorList>
    </citation>
    <scope>NUCLEOTIDE SEQUENCE [LARGE SCALE GENOMIC DNA]</scope>
    <source>
        <strain evidence="13">Wuqing</strain>
    </source>
</reference>
<evidence type="ECO:0000313" key="14">
    <source>
        <dbReference type="Proteomes" id="UP000031668"/>
    </source>
</evidence>
<name>A0A0C2JPV8_THEKT</name>
<dbReference type="EC" id="2.7.7.14" evidence="10"/>
<keyword evidence="4 13" id="KW-0808">Transferase</keyword>
<evidence type="ECO:0000256" key="11">
    <source>
        <dbReference type="ARBA" id="ARBA00031473"/>
    </source>
</evidence>
<evidence type="ECO:0000256" key="5">
    <source>
        <dbReference type="ARBA" id="ARBA00022695"/>
    </source>
</evidence>
<keyword evidence="7" id="KW-0594">Phospholipid biosynthesis</keyword>
<dbReference type="InterPro" id="IPR014729">
    <property type="entry name" value="Rossmann-like_a/b/a_fold"/>
</dbReference>
<comment type="pathway">
    <text evidence="9">Phospholipid metabolism; phosphatidylethanolamine biosynthesis; phosphatidylethanolamine from ethanolamine: step 2/3.</text>
</comment>
<dbReference type="InterPro" id="IPR004821">
    <property type="entry name" value="Cyt_trans-like"/>
</dbReference>
<proteinExistence type="inferred from homology"/>
<keyword evidence="3" id="KW-0444">Lipid biosynthesis</keyword>
<dbReference type="Pfam" id="PF01467">
    <property type="entry name" value="CTP_transf_like"/>
    <property type="match status" value="2"/>
</dbReference>
<dbReference type="OMA" id="YLEMTLA"/>
<organism evidence="13 14">
    <name type="scientific">Thelohanellus kitauei</name>
    <name type="common">Myxosporean</name>
    <dbReference type="NCBI Taxonomy" id="669202"/>
    <lineage>
        <taxon>Eukaryota</taxon>
        <taxon>Metazoa</taxon>
        <taxon>Cnidaria</taxon>
        <taxon>Myxozoa</taxon>
        <taxon>Myxosporea</taxon>
        <taxon>Bivalvulida</taxon>
        <taxon>Platysporina</taxon>
        <taxon>Myxobolidae</taxon>
        <taxon>Thelohanellus</taxon>
    </lineage>
</organism>
<evidence type="ECO:0000256" key="9">
    <source>
        <dbReference type="ARBA" id="ARBA00024191"/>
    </source>
</evidence>
<dbReference type="SUPFAM" id="SSF52374">
    <property type="entry name" value="Nucleotidylyl transferase"/>
    <property type="match status" value="2"/>
</dbReference>
<evidence type="ECO:0000313" key="13">
    <source>
        <dbReference type="EMBL" id="KII71408.1"/>
    </source>
</evidence>
<evidence type="ECO:0000256" key="1">
    <source>
        <dbReference type="ARBA" id="ARBA00005189"/>
    </source>
</evidence>
<dbReference type="Proteomes" id="UP000031668">
    <property type="component" value="Unassembled WGS sequence"/>
</dbReference>
<dbReference type="GO" id="GO:0005737">
    <property type="term" value="C:cytoplasm"/>
    <property type="evidence" value="ECO:0007669"/>
    <property type="project" value="TreeGrafter"/>
</dbReference>
<feature type="domain" description="Cytidyltransferase-like" evidence="12">
    <location>
        <begin position="10"/>
        <end position="134"/>
    </location>
</feature>
<comment type="similarity">
    <text evidence="2">Belongs to the cytidylyltransferase family.</text>
</comment>
<dbReference type="GO" id="GO:0006646">
    <property type="term" value="P:phosphatidylethanolamine biosynthetic process"/>
    <property type="evidence" value="ECO:0007669"/>
    <property type="project" value="UniProtKB-UniPathway"/>
</dbReference>
<evidence type="ECO:0000259" key="12">
    <source>
        <dbReference type="Pfam" id="PF01467"/>
    </source>
</evidence>
<dbReference type="Gene3D" id="3.40.50.620">
    <property type="entry name" value="HUPs"/>
    <property type="match status" value="2"/>
</dbReference>
<dbReference type="EMBL" id="JWZT01001777">
    <property type="protein sequence ID" value="KII71408.1"/>
    <property type="molecule type" value="Genomic_DNA"/>
</dbReference>
<evidence type="ECO:0000256" key="10">
    <source>
        <dbReference type="ARBA" id="ARBA00024221"/>
    </source>
</evidence>
<gene>
    <name evidence="13" type="ORF">RF11_11514</name>
</gene>
<comment type="caution">
    <text evidence="13">The sequence shown here is derived from an EMBL/GenBank/DDBJ whole genome shotgun (WGS) entry which is preliminary data.</text>
</comment>
<dbReference type="InterPro" id="IPR044608">
    <property type="entry name" value="Ect1/PCYT2"/>
</dbReference>
<dbReference type="PANTHER" id="PTHR45780:SF2">
    <property type="entry name" value="ETHANOLAMINE-PHOSPHATE CYTIDYLYLTRANSFERASE"/>
    <property type="match status" value="1"/>
</dbReference>
<dbReference type="PANTHER" id="PTHR45780">
    <property type="entry name" value="ETHANOLAMINE-PHOSPHATE CYTIDYLYLTRANSFERASE"/>
    <property type="match status" value="1"/>
</dbReference>
<keyword evidence="5 13" id="KW-0548">Nucleotidyltransferase</keyword>